<keyword evidence="1" id="KW-1133">Transmembrane helix</keyword>
<keyword evidence="3" id="KW-1185">Reference proteome</keyword>
<gene>
    <name evidence="2" type="ORF">GCM10010170_089080</name>
</gene>
<feature type="transmembrane region" description="Helical" evidence="1">
    <location>
        <begin position="314"/>
        <end position="332"/>
    </location>
</feature>
<name>A0ABN3HIN3_9ACTN</name>
<dbReference type="Proteomes" id="UP001501444">
    <property type="component" value="Unassembled WGS sequence"/>
</dbReference>
<feature type="transmembrane region" description="Helical" evidence="1">
    <location>
        <begin position="379"/>
        <end position="400"/>
    </location>
</feature>
<feature type="transmembrane region" description="Helical" evidence="1">
    <location>
        <begin position="338"/>
        <end position="367"/>
    </location>
</feature>
<keyword evidence="1" id="KW-0472">Membrane</keyword>
<feature type="transmembrane region" description="Helical" evidence="1">
    <location>
        <begin position="415"/>
        <end position="434"/>
    </location>
</feature>
<feature type="transmembrane region" description="Helical" evidence="1">
    <location>
        <begin position="509"/>
        <end position="526"/>
    </location>
</feature>
<sequence length="656" mass="68074">MRDQHRQGERLPEQTQPVGGGVVPVAEGDHVGYNDVVPFVPNTTPKRVHLLVPGAWLAVAGLYAAHAAIVIPPLLLLATASLLRGGRGLLDRLMLATGLLLGATCAAGLVFAYWPWGLHPVAVAGTAATALVLAAARTGRRPQLPRPRRSDALTVAAAAVVALVAAWPLARAGAAGRLAIALEGEDLARHASVFDAIGRTGGYLFADRARAGTMVYAGMIDYPQGSHLVAALLDGFVRSSDRASGSGTAMLTHYLAYVLGGYALLALALLWAAQWIAAGALTPARRLTLAAALAAACAAGEMLELLRFGYPSQVLGLAEAVLLLALLVRPLARTRDQLLLTAALLAAVGFTYYLYLPPLGLAALIWLATRWRRVARRPVALALATLCGLAAAVPMVRGLLFTDQVSALLTAGQLVLGRAALLALAALVATGLLTRRGRHSRIWRRYALVFIPCAANAGVLLAGQHLFGVGSGYYANKALYLVLALLLAGVGAIALHLPPPGAALRRRSLPVAVPALLAIVALTGAGRAGPYHPGAGGNWGLAWLQGANAERRAQAGVLLRAVARFGGPAPVIVVGDDTGYQSYRMTLFLSMLQRTSGATAGAVYIHLPMTSPGRLEASVDAVPGPVRLLALSDAARARAEAVAAGRPGSRVEVVRV</sequence>
<feature type="transmembrane region" description="Helical" evidence="1">
    <location>
        <begin position="55"/>
        <end position="83"/>
    </location>
</feature>
<dbReference type="EMBL" id="BAAARV010000088">
    <property type="protein sequence ID" value="GAA2381359.1"/>
    <property type="molecule type" value="Genomic_DNA"/>
</dbReference>
<evidence type="ECO:0000313" key="2">
    <source>
        <dbReference type="EMBL" id="GAA2381359.1"/>
    </source>
</evidence>
<feature type="transmembrane region" description="Helical" evidence="1">
    <location>
        <begin position="95"/>
        <end position="114"/>
    </location>
</feature>
<feature type="transmembrane region" description="Helical" evidence="1">
    <location>
        <begin position="254"/>
        <end position="277"/>
    </location>
</feature>
<keyword evidence="1" id="KW-0812">Transmembrane</keyword>
<feature type="transmembrane region" description="Helical" evidence="1">
    <location>
        <begin position="120"/>
        <end position="139"/>
    </location>
</feature>
<accession>A0ABN3HIN3</accession>
<organism evidence="2 3">
    <name type="scientific">Dactylosporangium salmoneum</name>
    <dbReference type="NCBI Taxonomy" id="53361"/>
    <lineage>
        <taxon>Bacteria</taxon>
        <taxon>Bacillati</taxon>
        <taxon>Actinomycetota</taxon>
        <taxon>Actinomycetes</taxon>
        <taxon>Micromonosporales</taxon>
        <taxon>Micromonosporaceae</taxon>
        <taxon>Dactylosporangium</taxon>
    </lineage>
</organism>
<proteinExistence type="predicted"/>
<reference evidence="2 3" key="1">
    <citation type="journal article" date="2019" name="Int. J. Syst. Evol. Microbiol.">
        <title>The Global Catalogue of Microorganisms (GCM) 10K type strain sequencing project: providing services to taxonomists for standard genome sequencing and annotation.</title>
        <authorList>
            <consortium name="The Broad Institute Genomics Platform"/>
            <consortium name="The Broad Institute Genome Sequencing Center for Infectious Disease"/>
            <person name="Wu L."/>
            <person name="Ma J."/>
        </authorList>
    </citation>
    <scope>NUCLEOTIDE SEQUENCE [LARGE SCALE GENOMIC DNA]</scope>
    <source>
        <strain evidence="2 3">JCM 3272</strain>
    </source>
</reference>
<feature type="transmembrane region" description="Helical" evidence="1">
    <location>
        <begin position="478"/>
        <end position="497"/>
    </location>
</feature>
<comment type="caution">
    <text evidence="2">The sequence shown here is derived from an EMBL/GenBank/DDBJ whole genome shotgun (WGS) entry which is preliminary data.</text>
</comment>
<evidence type="ECO:0000256" key="1">
    <source>
        <dbReference type="SAM" id="Phobius"/>
    </source>
</evidence>
<evidence type="ECO:0000313" key="3">
    <source>
        <dbReference type="Proteomes" id="UP001501444"/>
    </source>
</evidence>
<feature type="transmembrane region" description="Helical" evidence="1">
    <location>
        <begin position="151"/>
        <end position="170"/>
    </location>
</feature>
<protein>
    <submittedName>
        <fullName evidence="2">Uncharacterized protein</fullName>
    </submittedName>
</protein>
<feature type="transmembrane region" description="Helical" evidence="1">
    <location>
        <begin position="446"/>
        <end position="466"/>
    </location>
</feature>